<sequence>MKSSFWAVLVVTGLAAVSGAQTLPTCASNCLNTYLKDSSCNPTDAECICADQTLMGNVQTCTLQGCTVVEGLAARNFTASLCKEPVRDKSLTAPIATAVSGSIALVLVFLRMYDCWVRGEYQWADLCAVLAMVFSLPMDVYEFYMKAEGMGKDIWTLTPTQITNVVKYTWVTQVFYIPAIILTKMAIILFFMRVFPGRGFRLLCLVTLVHCGLFMVSTTIAEILSCVPVAHAWSKWDGTGEGLCYDNTAFWWAHSAINIATDLWIIGLPIPGLLNLQLGLRKKMFLVLMFSVGIVITVVSVVRFSGLITYSTSTNPTYNNVMVATYSVIECNVSIICCCMPSLLACLRRFFPSIFGSTNRSYNHGAGGYKVTGSPFPSEGIKKTTVYTVSNLPRAGDSDVVELMDLEERKLKQPW</sequence>
<feature type="transmembrane region" description="Helical" evidence="15">
    <location>
        <begin position="175"/>
        <end position="195"/>
    </location>
</feature>
<feature type="transmembrane region" description="Helical" evidence="15">
    <location>
        <begin position="91"/>
        <end position="110"/>
    </location>
</feature>
<keyword evidence="7 15" id="KW-0812">Transmembrane</keyword>
<keyword evidence="9 15" id="KW-1133">Transmembrane helix</keyword>
<keyword evidence="6" id="KW-0325">Glycoprotein</keyword>
<evidence type="ECO:0000313" key="18">
    <source>
        <dbReference type="EMBL" id="OIW34620.1"/>
    </source>
</evidence>
<comment type="subcellular location">
    <subcellularLocation>
        <location evidence="2">Membrane</location>
        <topology evidence="2">Lipid-anchor</topology>
        <topology evidence="2">GPI-anchor</topology>
    </subcellularLocation>
    <subcellularLocation>
        <location evidence="1">Membrane</location>
        <topology evidence="1">Multi-pass membrane protein</topology>
    </subcellularLocation>
    <subcellularLocation>
        <location evidence="3">Secreted</location>
    </subcellularLocation>
</comment>
<keyword evidence="14" id="KW-0349">Heme</keyword>
<dbReference type="InterPro" id="IPR052337">
    <property type="entry name" value="SAT4-like"/>
</dbReference>
<evidence type="ECO:0000256" key="16">
    <source>
        <dbReference type="SAM" id="SignalP"/>
    </source>
</evidence>
<evidence type="ECO:0000256" key="15">
    <source>
        <dbReference type="SAM" id="Phobius"/>
    </source>
</evidence>
<feature type="transmembrane region" description="Helical" evidence="15">
    <location>
        <begin position="250"/>
        <end position="273"/>
    </location>
</feature>
<dbReference type="Pfam" id="PF20684">
    <property type="entry name" value="Fung_rhodopsin"/>
    <property type="match status" value="1"/>
</dbReference>
<keyword evidence="14" id="KW-0479">Metal-binding</keyword>
<feature type="disulfide bond" evidence="14">
    <location>
        <begin position="26"/>
        <end position="66"/>
    </location>
</feature>
<reference evidence="18 19" key="1">
    <citation type="submission" date="2016-10" db="EMBL/GenBank/DDBJ databases">
        <title>Draft genome sequence of Coniochaeta ligniaria NRRL30616, a lignocellulolytic fungus for bioabatement of inhibitors in plant biomass hydrolysates.</title>
        <authorList>
            <consortium name="DOE Joint Genome Institute"/>
            <person name="Jimenez D.J."/>
            <person name="Hector R.E."/>
            <person name="Riley R."/>
            <person name="Sun H."/>
            <person name="Grigoriev I.V."/>
            <person name="Van Elsas J.D."/>
            <person name="Nichols N.N."/>
        </authorList>
    </citation>
    <scope>NUCLEOTIDE SEQUENCE [LARGE SCALE GENOMIC DNA]</scope>
    <source>
        <strain evidence="18 19">NRRL 30616</strain>
    </source>
</reference>
<dbReference type="InParanoid" id="A0A1J7JYY2"/>
<keyword evidence="12" id="KW-0449">Lipoprotein</keyword>
<feature type="transmembrane region" description="Helical" evidence="15">
    <location>
        <begin position="285"/>
        <end position="304"/>
    </location>
</feature>
<feature type="transmembrane region" description="Helical" evidence="15">
    <location>
        <begin position="202"/>
        <end position="230"/>
    </location>
</feature>
<evidence type="ECO:0000256" key="6">
    <source>
        <dbReference type="ARBA" id="ARBA00022622"/>
    </source>
</evidence>
<evidence type="ECO:0000256" key="7">
    <source>
        <dbReference type="ARBA" id="ARBA00022692"/>
    </source>
</evidence>
<gene>
    <name evidence="18" type="ORF">CONLIGDRAFT_675588</name>
</gene>
<feature type="signal peptide" evidence="16">
    <location>
        <begin position="1"/>
        <end position="22"/>
    </location>
</feature>
<evidence type="ECO:0000256" key="5">
    <source>
        <dbReference type="ARBA" id="ARBA00022525"/>
    </source>
</evidence>
<feature type="transmembrane region" description="Helical" evidence="15">
    <location>
        <begin position="122"/>
        <end position="141"/>
    </location>
</feature>
<dbReference type="GO" id="GO:0098552">
    <property type="term" value="C:side of membrane"/>
    <property type="evidence" value="ECO:0007669"/>
    <property type="project" value="UniProtKB-KW"/>
</dbReference>
<dbReference type="EMBL" id="KV875093">
    <property type="protein sequence ID" value="OIW34620.1"/>
    <property type="molecule type" value="Genomic_DNA"/>
</dbReference>
<organism evidence="18 19">
    <name type="scientific">Coniochaeta ligniaria NRRL 30616</name>
    <dbReference type="NCBI Taxonomy" id="1408157"/>
    <lineage>
        <taxon>Eukaryota</taxon>
        <taxon>Fungi</taxon>
        <taxon>Dikarya</taxon>
        <taxon>Ascomycota</taxon>
        <taxon>Pezizomycotina</taxon>
        <taxon>Sordariomycetes</taxon>
        <taxon>Sordariomycetidae</taxon>
        <taxon>Coniochaetales</taxon>
        <taxon>Coniochaetaceae</taxon>
        <taxon>Coniochaeta</taxon>
    </lineage>
</organism>
<feature type="disulfide bond" evidence="14">
    <location>
        <begin position="49"/>
        <end position="82"/>
    </location>
</feature>
<evidence type="ECO:0000313" key="19">
    <source>
        <dbReference type="Proteomes" id="UP000182658"/>
    </source>
</evidence>
<evidence type="ECO:0000256" key="10">
    <source>
        <dbReference type="ARBA" id="ARBA00023136"/>
    </source>
</evidence>
<dbReference type="InterPro" id="IPR008427">
    <property type="entry name" value="Extracellular_membr_CFEM_dom"/>
</dbReference>
<keyword evidence="8 16" id="KW-0732">Signal</keyword>
<proteinExistence type="inferred from homology"/>
<evidence type="ECO:0000256" key="1">
    <source>
        <dbReference type="ARBA" id="ARBA00004141"/>
    </source>
</evidence>
<dbReference type="Pfam" id="PF05730">
    <property type="entry name" value="CFEM"/>
    <property type="match status" value="1"/>
</dbReference>
<evidence type="ECO:0000256" key="4">
    <source>
        <dbReference type="ARBA" id="ARBA00010031"/>
    </source>
</evidence>
<feature type="disulfide bond" evidence="14">
    <location>
        <begin position="30"/>
        <end position="61"/>
    </location>
</feature>
<feature type="chain" id="PRO_5013153988" description="CFEM domain-containing protein" evidence="16">
    <location>
        <begin position="23"/>
        <end position="415"/>
    </location>
</feature>
<dbReference type="GO" id="GO:0005576">
    <property type="term" value="C:extracellular region"/>
    <property type="evidence" value="ECO:0007669"/>
    <property type="project" value="UniProtKB-SubCell"/>
</dbReference>
<keyword evidence="11 14" id="KW-1015">Disulfide bond</keyword>
<dbReference type="GO" id="GO:0046872">
    <property type="term" value="F:metal ion binding"/>
    <property type="evidence" value="ECO:0007669"/>
    <property type="project" value="UniProtKB-UniRule"/>
</dbReference>
<feature type="binding site" description="axial binding residue" evidence="14">
    <location>
        <position position="44"/>
    </location>
    <ligand>
        <name>heme</name>
        <dbReference type="ChEBI" id="CHEBI:30413"/>
    </ligand>
    <ligandPart>
        <name>Fe</name>
        <dbReference type="ChEBI" id="CHEBI:18248"/>
    </ligandPart>
</feature>
<dbReference type="PANTHER" id="PTHR33048:SF143">
    <property type="entry name" value="EXTRACELLULAR MEMBRANE PROTEIN CFEM DOMAIN-CONTAINING PROTEIN-RELATED"/>
    <property type="match status" value="1"/>
</dbReference>
<evidence type="ECO:0000256" key="9">
    <source>
        <dbReference type="ARBA" id="ARBA00022989"/>
    </source>
</evidence>
<dbReference type="PANTHER" id="PTHR33048">
    <property type="entry name" value="PTH11-LIKE INTEGRAL MEMBRANE PROTEIN (AFU_ORTHOLOGUE AFUA_5G11245)"/>
    <property type="match status" value="1"/>
</dbReference>
<keyword evidence="6" id="KW-0336">GPI-anchor</keyword>
<dbReference type="PROSITE" id="PS52012">
    <property type="entry name" value="CFEM"/>
    <property type="match status" value="1"/>
</dbReference>
<evidence type="ECO:0000259" key="17">
    <source>
        <dbReference type="PROSITE" id="PS52012"/>
    </source>
</evidence>
<evidence type="ECO:0000256" key="13">
    <source>
        <dbReference type="ARBA" id="ARBA00038359"/>
    </source>
</evidence>
<dbReference type="AlphaFoldDB" id="A0A1J7JYY2"/>
<evidence type="ECO:0000256" key="2">
    <source>
        <dbReference type="ARBA" id="ARBA00004589"/>
    </source>
</evidence>
<keyword evidence="19" id="KW-1185">Reference proteome</keyword>
<evidence type="ECO:0000256" key="14">
    <source>
        <dbReference type="PROSITE-ProRule" id="PRU01356"/>
    </source>
</evidence>
<keyword evidence="14" id="KW-0408">Iron</keyword>
<dbReference type="InterPro" id="IPR049326">
    <property type="entry name" value="Rhodopsin_dom_fungi"/>
</dbReference>
<keyword evidence="5" id="KW-0964">Secreted</keyword>
<protein>
    <recommendedName>
        <fullName evidence="17">CFEM domain-containing protein</fullName>
    </recommendedName>
</protein>
<evidence type="ECO:0000256" key="3">
    <source>
        <dbReference type="ARBA" id="ARBA00004613"/>
    </source>
</evidence>
<evidence type="ECO:0000256" key="12">
    <source>
        <dbReference type="ARBA" id="ARBA00023288"/>
    </source>
</evidence>
<evidence type="ECO:0000256" key="11">
    <source>
        <dbReference type="ARBA" id="ARBA00023157"/>
    </source>
</evidence>
<evidence type="ECO:0000256" key="8">
    <source>
        <dbReference type="ARBA" id="ARBA00022729"/>
    </source>
</evidence>
<feature type="transmembrane region" description="Helical" evidence="15">
    <location>
        <begin position="324"/>
        <end position="347"/>
    </location>
</feature>
<feature type="domain" description="CFEM" evidence="17">
    <location>
        <begin position="1"/>
        <end position="106"/>
    </location>
</feature>
<dbReference type="OrthoDB" id="2496787at2759"/>
<keyword evidence="10 15" id="KW-0472">Membrane</keyword>
<feature type="disulfide bond" evidence="14">
    <location>
        <begin position="40"/>
        <end position="47"/>
    </location>
</feature>
<accession>A0A1J7JYY2</accession>
<name>A0A1J7JYY2_9PEZI</name>
<comment type="similarity">
    <text evidence="13">Belongs to the SAT4 family.</text>
</comment>
<dbReference type="Proteomes" id="UP000182658">
    <property type="component" value="Unassembled WGS sequence"/>
</dbReference>
<comment type="similarity">
    <text evidence="4">Belongs to the RBT5 family.</text>
</comment>